<evidence type="ECO:0000313" key="3">
    <source>
        <dbReference type="EMBL" id="CAG8683889.1"/>
    </source>
</evidence>
<proteinExistence type="predicted"/>
<dbReference type="OrthoDB" id="2438563at2759"/>
<feature type="non-terminal residue" evidence="3">
    <location>
        <position position="1"/>
    </location>
</feature>
<reference evidence="3" key="1">
    <citation type="submission" date="2021-06" db="EMBL/GenBank/DDBJ databases">
        <authorList>
            <person name="Kallberg Y."/>
            <person name="Tangrot J."/>
            <person name="Rosling A."/>
        </authorList>
    </citation>
    <scope>NUCLEOTIDE SEQUENCE</scope>
    <source>
        <strain evidence="3">MT106</strain>
    </source>
</reference>
<sequence>QVSELVDNLKEKFNIQETTVVSPTTAALASEKTEEKSSNVSVKWGGIKKEGASLIP</sequence>
<keyword evidence="2" id="KW-0687">Ribonucleoprotein</keyword>
<organism evidence="3 4">
    <name type="scientific">Ambispora gerdemannii</name>
    <dbReference type="NCBI Taxonomy" id="144530"/>
    <lineage>
        <taxon>Eukaryota</taxon>
        <taxon>Fungi</taxon>
        <taxon>Fungi incertae sedis</taxon>
        <taxon>Mucoromycota</taxon>
        <taxon>Glomeromycotina</taxon>
        <taxon>Glomeromycetes</taxon>
        <taxon>Archaeosporales</taxon>
        <taxon>Ambisporaceae</taxon>
        <taxon>Ambispora</taxon>
    </lineage>
</organism>
<dbReference type="Proteomes" id="UP000789831">
    <property type="component" value="Unassembled WGS sequence"/>
</dbReference>
<dbReference type="SUPFAM" id="SSF48300">
    <property type="entry name" value="Ribosomal protein L7/12, oligomerisation (N-terminal) domain"/>
    <property type="match status" value="1"/>
</dbReference>
<comment type="caution">
    <text evidence="3">The sequence shown here is derived from an EMBL/GenBank/DDBJ whole genome shotgun (WGS) entry which is preliminary data.</text>
</comment>
<dbReference type="EMBL" id="CAJVPL010011364">
    <property type="protein sequence ID" value="CAG8683889.1"/>
    <property type="molecule type" value="Genomic_DNA"/>
</dbReference>
<dbReference type="GO" id="GO:0006412">
    <property type="term" value="P:translation"/>
    <property type="evidence" value="ECO:0007669"/>
    <property type="project" value="InterPro"/>
</dbReference>
<dbReference type="GO" id="GO:0003735">
    <property type="term" value="F:structural constituent of ribosome"/>
    <property type="evidence" value="ECO:0007669"/>
    <property type="project" value="InterPro"/>
</dbReference>
<accession>A0A9N9EPU7</accession>
<dbReference type="InterPro" id="IPR036235">
    <property type="entry name" value="Ribosomal_bL12_oligo_N_sf"/>
</dbReference>
<dbReference type="AlphaFoldDB" id="A0A9N9EPU7"/>
<keyword evidence="4" id="KW-1185">Reference proteome</keyword>
<dbReference type="GO" id="GO:1990904">
    <property type="term" value="C:ribonucleoprotein complex"/>
    <property type="evidence" value="ECO:0007669"/>
    <property type="project" value="UniProtKB-KW"/>
</dbReference>
<name>A0A9N9EPU7_9GLOM</name>
<keyword evidence="1" id="KW-0689">Ribosomal protein</keyword>
<dbReference type="GO" id="GO:0005840">
    <property type="term" value="C:ribosome"/>
    <property type="evidence" value="ECO:0007669"/>
    <property type="project" value="UniProtKB-KW"/>
</dbReference>
<gene>
    <name evidence="3" type="ORF">AGERDE_LOCUS12793</name>
</gene>
<evidence type="ECO:0000256" key="1">
    <source>
        <dbReference type="ARBA" id="ARBA00022980"/>
    </source>
</evidence>
<evidence type="ECO:0000313" key="4">
    <source>
        <dbReference type="Proteomes" id="UP000789831"/>
    </source>
</evidence>
<feature type="non-terminal residue" evidence="3">
    <location>
        <position position="56"/>
    </location>
</feature>
<evidence type="ECO:0000256" key="2">
    <source>
        <dbReference type="ARBA" id="ARBA00023274"/>
    </source>
</evidence>
<protein>
    <submittedName>
        <fullName evidence="3">11095_t:CDS:1</fullName>
    </submittedName>
</protein>